<keyword evidence="1" id="KW-0812">Transmembrane</keyword>
<sequence length="144" mass="16394">MKKNHTIKIVVFILVFVLTIVINLLIDNSKSSSTDAPQVAAFVNEIEESSDLNVFLDNYFPNQPKEVREHYFAIAEKIKQADDVMIVCYTEYNEPDKAKVNAKPELVYVLLVDNRPIYVMTDEETDKVTSVIGLRKGDVIIGWV</sequence>
<evidence type="ECO:0000313" key="3">
    <source>
        <dbReference type="Proteomes" id="UP000030129"/>
    </source>
</evidence>
<dbReference type="STRING" id="1406840.Q763_17465"/>
<dbReference type="Proteomes" id="UP000030129">
    <property type="component" value="Unassembled WGS sequence"/>
</dbReference>
<dbReference type="AlphaFoldDB" id="A0A0A2LFJ4"/>
<proteinExistence type="predicted"/>
<reference evidence="2 3" key="1">
    <citation type="submission" date="2013-09" db="EMBL/GenBank/DDBJ databases">
        <authorList>
            <person name="Zeng Z."/>
            <person name="Chen C."/>
        </authorList>
    </citation>
    <scope>NUCLEOTIDE SEQUENCE [LARGE SCALE GENOMIC DNA]</scope>
    <source>
        <strain evidence="2 3">F44-8</strain>
    </source>
</reference>
<protein>
    <submittedName>
        <fullName evidence="2">Uncharacterized protein</fullName>
    </submittedName>
</protein>
<comment type="caution">
    <text evidence="2">The sequence shown here is derived from an EMBL/GenBank/DDBJ whole genome shotgun (WGS) entry which is preliminary data.</text>
</comment>
<gene>
    <name evidence="2" type="ORF">Q763_17465</name>
</gene>
<accession>A0A0A2LFJ4</accession>
<keyword evidence="1" id="KW-1133">Transmembrane helix</keyword>
<name>A0A0A2LFJ4_9FLAO</name>
<dbReference type="EMBL" id="JRLV01000038">
    <property type="protein sequence ID" value="KGO78634.1"/>
    <property type="molecule type" value="Genomic_DNA"/>
</dbReference>
<keyword evidence="1" id="KW-0472">Membrane</keyword>
<evidence type="ECO:0000256" key="1">
    <source>
        <dbReference type="SAM" id="Phobius"/>
    </source>
</evidence>
<dbReference type="RefSeq" id="WP_035136271.1">
    <property type="nucleotide sequence ID" value="NZ_JRLV01000038.1"/>
</dbReference>
<organism evidence="2 3">
    <name type="scientific">Flavobacterium beibuense F44-8</name>
    <dbReference type="NCBI Taxonomy" id="1406840"/>
    <lineage>
        <taxon>Bacteria</taxon>
        <taxon>Pseudomonadati</taxon>
        <taxon>Bacteroidota</taxon>
        <taxon>Flavobacteriia</taxon>
        <taxon>Flavobacteriales</taxon>
        <taxon>Flavobacteriaceae</taxon>
        <taxon>Flavobacterium</taxon>
    </lineage>
</organism>
<feature type="transmembrane region" description="Helical" evidence="1">
    <location>
        <begin position="7"/>
        <end position="26"/>
    </location>
</feature>
<evidence type="ECO:0000313" key="2">
    <source>
        <dbReference type="EMBL" id="KGO78634.1"/>
    </source>
</evidence>
<keyword evidence="3" id="KW-1185">Reference proteome</keyword>